<evidence type="ECO:0000313" key="1">
    <source>
        <dbReference type="EMBL" id="KKS86628.1"/>
    </source>
</evidence>
<dbReference type="AlphaFoldDB" id="A0A0G1FIG9"/>
<dbReference type="SUPFAM" id="SSF56784">
    <property type="entry name" value="HAD-like"/>
    <property type="match status" value="1"/>
</dbReference>
<dbReference type="InterPro" id="IPR023214">
    <property type="entry name" value="HAD_sf"/>
</dbReference>
<organism evidence="1 2">
    <name type="scientific">Candidatus Gottesmanbacteria bacterium GW2011_GWB1_43_11</name>
    <dbReference type="NCBI Taxonomy" id="1618446"/>
    <lineage>
        <taxon>Bacteria</taxon>
        <taxon>Candidatus Gottesmaniibacteriota</taxon>
    </lineage>
</organism>
<dbReference type="STRING" id="1618446.UV61_C0008G0081"/>
<proteinExistence type="predicted"/>
<dbReference type="Gene3D" id="3.40.50.1000">
    <property type="entry name" value="HAD superfamily/HAD-like"/>
    <property type="match status" value="1"/>
</dbReference>
<dbReference type="GO" id="GO:0000287">
    <property type="term" value="F:magnesium ion binding"/>
    <property type="evidence" value="ECO:0007669"/>
    <property type="project" value="TreeGrafter"/>
</dbReference>
<reference evidence="1 2" key="1">
    <citation type="journal article" date="2015" name="Nature">
        <title>rRNA introns, odd ribosomes, and small enigmatic genomes across a large radiation of phyla.</title>
        <authorList>
            <person name="Brown C.T."/>
            <person name="Hug L.A."/>
            <person name="Thomas B.C."/>
            <person name="Sharon I."/>
            <person name="Castelle C.J."/>
            <person name="Singh A."/>
            <person name="Wilkins M.J."/>
            <person name="Williams K.H."/>
            <person name="Banfield J.F."/>
        </authorList>
    </citation>
    <scope>NUCLEOTIDE SEQUENCE [LARGE SCALE GENOMIC DNA]</scope>
</reference>
<dbReference type="PANTHER" id="PTHR10000:SF8">
    <property type="entry name" value="HAD SUPERFAMILY HYDROLASE-LIKE, TYPE 3"/>
    <property type="match status" value="1"/>
</dbReference>
<gene>
    <name evidence="1" type="ORF">UV61_C0008G0081</name>
</gene>
<name>A0A0G1FIG9_9BACT</name>
<dbReference type="InterPro" id="IPR036412">
    <property type="entry name" value="HAD-like_sf"/>
</dbReference>
<evidence type="ECO:0008006" key="3">
    <source>
        <dbReference type="Google" id="ProtNLM"/>
    </source>
</evidence>
<dbReference type="Gene3D" id="3.30.1240.10">
    <property type="match status" value="1"/>
</dbReference>
<dbReference type="PANTHER" id="PTHR10000">
    <property type="entry name" value="PHOSPHOSERINE PHOSPHATASE"/>
    <property type="match status" value="1"/>
</dbReference>
<protein>
    <recommendedName>
        <fullName evidence="3">Cof-like protein hydrolase</fullName>
    </recommendedName>
</protein>
<comment type="caution">
    <text evidence="1">The sequence shown here is derived from an EMBL/GenBank/DDBJ whole genome shotgun (WGS) entry which is preliminary data.</text>
</comment>
<dbReference type="EMBL" id="LCFD01000008">
    <property type="protein sequence ID" value="KKS86628.1"/>
    <property type="molecule type" value="Genomic_DNA"/>
</dbReference>
<dbReference type="GO" id="GO:0016791">
    <property type="term" value="F:phosphatase activity"/>
    <property type="evidence" value="ECO:0007669"/>
    <property type="project" value="TreeGrafter"/>
</dbReference>
<dbReference type="Proteomes" id="UP000034050">
    <property type="component" value="Unassembled WGS sequence"/>
</dbReference>
<sequence>MIKGIILDVDGVIVGGKPGVNFPVPHKDVIDALRSISRSGIYVSLCTAKPGFAISRLVKQIGLDTIHISNGGAEVINHVQNKILENHSIDIESGARFVKETRARRLYTEAYTTVGYAIEKGSFCKLTEINMSILDTKPLQVSSLEDFVRQNEIVKIMPAAFNDFDKQTIESLMSNFSKLQLQWGGNLAYAPTLFGVVTQNGVTKKSGACDISKHTGIPFDKMLGIGDGLSDLEFMQLCTYIGTVANAEEKVKEYVKNRKSNGYIGRSVDENGILDILKYFKVG</sequence>
<evidence type="ECO:0000313" key="2">
    <source>
        <dbReference type="Proteomes" id="UP000034050"/>
    </source>
</evidence>
<dbReference type="Pfam" id="PF08282">
    <property type="entry name" value="Hydrolase_3"/>
    <property type="match status" value="1"/>
</dbReference>
<dbReference type="GO" id="GO:0005829">
    <property type="term" value="C:cytosol"/>
    <property type="evidence" value="ECO:0007669"/>
    <property type="project" value="TreeGrafter"/>
</dbReference>
<accession>A0A0G1FIG9</accession>